<dbReference type="AlphaFoldDB" id="A0A562RT75"/>
<organism evidence="1 2">
    <name type="scientific">Desulfobotulus alkaliphilus</name>
    <dbReference type="NCBI Taxonomy" id="622671"/>
    <lineage>
        <taxon>Bacteria</taxon>
        <taxon>Pseudomonadati</taxon>
        <taxon>Thermodesulfobacteriota</taxon>
        <taxon>Desulfobacteria</taxon>
        <taxon>Desulfobacterales</taxon>
        <taxon>Desulfobacteraceae</taxon>
        <taxon>Desulfobotulus</taxon>
    </lineage>
</organism>
<evidence type="ECO:0000313" key="1">
    <source>
        <dbReference type="EMBL" id="TWI72279.1"/>
    </source>
</evidence>
<proteinExistence type="predicted"/>
<name>A0A562RT75_9BACT</name>
<dbReference type="RefSeq" id="WP_144684455.1">
    <property type="nucleotide sequence ID" value="NZ_VLLC01000011.1"/>
</dbReference>
<dbReference type="EMBL" id="VLLC01000011">
    <property type="protein sequence ID" value="TWI72279.1"/>
    <property type="molecule type" value="Genomic_DNA"/>
</dbReference>
<gene>
    <name evidence="1" type="ORF">LZ24_01687</name>
</gene>
<keyword evidence="2" id="KW-1185">Reference proteome</keyword>
<evidence type="ECO:0000313" key="2">
    <source>
        <dbReference type="Proteomes" id="UP000318307"/>
    </source>
</evidence>
<protein>
    <submittedName>
        <fullName evidence="1">Uncharacterized protein</fullName>
    </submittedName>
</protein>
<comment type="caution">
    <text evidence="1">The sequence shown here is derived from an EMBL/GenBank/DDBJ whole genome shotgun (WGS) entry which is preliminary data.</text>
</comment>
<dbReference type="Proteomes" id="UP000318307">
    <property type="component" value="Unassembled WGS sequence"/>
</dbReference>
<sequence length="252" mass="27384">MAKIPELDEIIAYMSTDKDYASQVDWNRRLNKIVSTLNPVATTGSSHAIGQALHNLNPLTMIASPFVGAYKAYKAGSLQETLWALTDAKYAKNYKLYKLGDYPCTCTAPIFKKIAMVPVANCSEVLTFICNQLNSRAARGAIAGTVVGSPFEMLYSAGRVIQKKIQGTSGQDRNRMSQALQNAARPEIEPVLRKLKTGGKKGCRQAQAIVAILLGELELDTPSQDINTFALTIGALASPKGWESIKPKMSSR</sequence>
<reference evidence="1 2" key="1">
    <citation type="submission" date="2019-07" db="EMBL/GenBank/DDBJ databases">
        <title>Genome sequencing of 100 strains of the haloalkaliphilic chemolithoautotrophic sulfur-oxidizing bacterium Thioalkalivibrio.</title>
        <authorList>
            <person name="Muyzer G."/>
        </authorList>
    </citation>
    <scope>NUCLEOTIDE SEQUENCE [LARGE SCALE GENOMIC DNA]</scope>
    <source>
        <strain evidence="1 2">ASO4-4</strain>
    </source>
</reference>
<accession>A0A562RT75</accession>